<protein>
    <submittedName>
        <fullName evidence="1">Uncharacterized protein</fullName>
    </submittedName>
</protein>
<evidence type="ECO:0000313" key="2">
    <source>
        <dbReference type="Proteomes" id="UP000078200"/>
    </source>
</evidence>
<dbReference type="EnsemblMetazoa" id="GAUT040078-RA">
    <property type="protein sequence ID" value="GAUT040078-PA"/>
    <property type="gene ID" value="GAUT040078"/>
</dbReference>
<reference evidence="1" key="1">
    <citation type="submission" date="2020-05" db="UniProtKB">
        <authorList>
            <consortium name="EnsemblMetazoa"/>
        </authorList>
    </citation>
    <scope>IDENTIFICATION</scope>
    <source>
        <strain evidence="1">TTRI</strain>
    </source>
</reference>
<dbReference type="AlphaFoldDB" id="A0A1A9VKV7"/>
<evidence type="ECO:0000313" key="1">
    <source>
        <dbReference type="EnsemblMetazoa" id="GAUT040078-PA"/>
    </source>
</evidence>
<keyword evidence="2" id="KW-1185">Reference proteome</keyword>
<dbReference type="VEuPathDB" id="VectorBase:GAUT040078"/>
<organism evidence="1 2">
    <name type="scientific">Glossina austeni</name>
    <name type="common">Savannah tsetse fly</name>
    <dbReference type="NCBI Taxonomy" id="7395"/>
    <lineage>
        <taxon>Eukaryota</taxon>
        <taxon>Metazoa</taxon>
        <taxon>Ecdysozoa</taxon>
        <taxon>Arthropoda</taxon>
        <taxon>Hexapoda</taxon>
        <taxon>Insecta</taxon>
        <taxon>Pterygota</taxon>
        <taxon>Neoptera</taxon>
        <taxon>Endopterygota</taxon>
        <taxon>Diptera</taxon>
        <taxon>Brachycera</taxon>
        <taxon>Muscomorpha</taxon>
        <taxon>Hippoboscoidea</taxon>
        <taxon>Glossinidae</taxon>
        <taxon>Glossina</taxon>
    </lineage>
</organism>
<name>A0A1A9VKV7_GLOAU</name>
<proteinExistence type="predicted"/>
<dbReference type="Proteomes" id="UP000078200">
    <property type="component" value="Unassembled WGS sequence"/>
</dbReference>
<accession>A0A1A9VKV7</accession>
<sequence length="164" mass="18338">MAKRKYRLLATTWPVPLRSVTVPLTSVLRQVHTSIIVAALQLSSLEEAMRKWRFNETAYAFMPVDCTLPSSFVLCESVKESCCLIVFLQLAVIRSVFDSSWFNALLAGCFNSTVSSSSSSFIDIDAVELSWGNAYQGKHSMLTRYVCKLNIDLTGHQGDDMRSL</sequence>